<dbReference type="PANTHER" id="PTHR10992:SF1032">
    <property type="entry name" value="METHYLESTERASE 17"/>
    <property type="match status" value="1"/>
</dbReference>
<dbReference type="GO" id="GO:0009694">
    <property type="term" value="P:jasmonic acid metabolic process"/>
    <property type="evidence" value="ECO:0007669"/>
    <property type="project" value="TreeGrafter"/>
</dbReference>
<evidence type="ECO:0000313" key="2">
    <source>
        <dbReference type="EMBL" id="PON50707.1"/>
    </source>
</evidence>
<accession>A0A2P5BPH0</accession>
<dbReference type="Pfam" id="PF12697">
    <property type="entry name" value="Abhydrolase_6"/>
    <property type="match status" value="1"/>
</dbReference>
<dbReference type="STRING" id="63057.A0A2P5BPH0"/>
<proteinExistence type="predicted"/>
<dbReference type="InParanoid" id="A0A2P5BPH0"/>
<dbReference type="InterPro" id="IPR029058">
    <property type="entry name" value="AB_hydrolase_fold"/>
</dbReference>
<name>A0A2P5BPH0_TREOI</name>
<dbReference type="InterPro" id="IPR045889">
    <property type="entry name" value="MES/HNL"/>
</dbReference>
<dbReference type="AlphaFoldDB" id="A0A2P5BPH0"/>
<dbReference type="OrthoDB" id="1263307at2759"/>
<dbReference type="GO" id="GO:0080030">
    <property type="term" value="F:methyl indole-3-acetate esterase activity"/>
    <property type="evidence" value="ECO:0007669"/>
    <property type="project" value="TreeGrafter"/>
</dbReference>
<dbReference type="PANTHER" id="PTHR10992">
    <property type="entry name" value="METHYLESTERASE FAMILY MEMBER"/>
    <property type="match status" value="1"/>
</dbReference>
<dbReference type="GO" id="GO:0080031">
    <property type="term" value="F:methyl salicylate esterase activity"/>
    <property type="evidence" value="ECO:0007669"/>
    <property type="project" value="TreeGrafter"/>
</dbReference>
<dbReference type="GO" id="GO:0009696">
    <property type="term" value="P:salicylic acid metabolic process"/>
    <property type="evidence" value="ECO:0007669"/>
    <property type="project" value="TreeGrafter"/>
</dbReference>
<keyword evidence="3" id="KW-1185">Reference proteome</keyword>
<feature type="domain" description="AB hydrolase-1" evidence="1">
    <location>
        <begin position="12"/>
        <end position="262"/>
    </location>
</feature>
<dbReference type="EMBL" id="JXTC01000483">
    <property type="protein sequence ID" value="PON50707.1"/>
    <property type="molecule type" value="Genomic_DNA"/>
</dbReference>
<dbReference type="Gene3D" id="3.40.50.1820">
    <property type="entry name" value="alpha/beta hydrolase"/>
    <property type="match status" value="1"/>
</dbReference>
<dbReference type="SUPFAM" id="SSF53474">
    <property type="entry name" value="alpha/beta-Hydrolases"/>
    <property type="match status" value="1"/>
</dbReference>
<protein>
    <submittedName>
        <fullName evidence="2">Methyl esterase</fullName>
    </submittedName>
</protein>
<dbReference type="InterPro" id="IPR000073">
    <property type="entry name" value="AB_hydrolase_1"/>
</dbReference>
<reference evidence="3" key="1">
    <citation type="submission" date="2016-06" db="EMBL/GenBank/DDBJ databases">
        <title>Parallel loss of symbiosis genes in relatives of nitrogen-fixing non-legume Parasponia.</title>
        <authorList>
            <person name="Van Velzen R."/>
            <person name="Holmer R."/>
            <person name="Bu F."/>
            <person name="Rutten L."/>
            <person name="Van Zeijl A."/>
            <person name="Liu W."/>
            <person name="Santuari L."/>
            <person name="Cao Q."/>
            <person name="Sharma T."/>
            <person name="Shen D."/>
            <person name="Roswanjaya Y."/>
            <person name="Wardhani T."/>
            <person name="Kalhor M.S."/>
            <person name="Jansen J."/>
            <person name="Van den Hoogen J."/>
            <person name="Gungor B."/>
            <person name="Hartog M."/>
            <person name="Hontelez J."/>
            <person name="Verver J."/>
            <person name="Yang W.-C."/>
            <person name="Schijlen E."/>
            <person name="Repin R."/>
            <person name="Schilthuizen M."/>
            <person name="Schranz E."/>
            <person name="Heidstra R."/>
            <person name="Miyata K."/>
            <person name="Fedorova E."/>
            <person name="Kohlen W."/>
            <person name="Bisseling T."/>
            <person name="Smit S."/>
            <person name="Geurts R."/>
        </authorList>
    </citation>
    <scope>NUCLEOTIDE SEQUENCE [LARGE SCALE GENOMIC DNA]</scope>
    <source>
        <strain evidence="3">cv. RG33-2</strain>
    </source>
</reference>
<dbReference type="Proteomes" id="UP000237000">
    <property type="component" value="Unassembled WGS sequence"/>
</dbReference>
<evidence type="ECO:0000259" key="1">
    <source>
        <dbReference type="Pfam" id="PF12697"/>
    </source>
</evidence>
<evidence type="ECO:0000313" key="3">
    <source>
        <dbReference type="Proteomes" id="UP000237000"/>
    </source>
</evidence>
<organism evidence="2 3">
    <name type="scientific">Trema orientale</name>
    <name type="common">Charcoal tree</name>
    <name type="synonym">Celtis orientalis</name>
    <dbReference type="NCBI Taxonomy" id="63057"/>
    <lineage>
        <taxon>Eukaryota</taxon>
        <taxon>Viridiplantae</taxon>
        <taxon>Streptophyta</taxon>
        <taxon>Embryophyta</taxon>
        <taxon>Tracheophyta</taxon>
        <taxon>Spermatophyta</taxon>
        <taxon>Magnoliopsida</taxon>
        <taxon>eudicotyledons</taxon>
        <taxon>Gunneridae</taxon>
        <taxon>Pentapetalae</taxon>
        <taxon>rosids</taxon>
        <taxon>fabids</taxon>
        <taxon>Rosales</taxon>
        <taxon>Cannabaceae</taxon>
        <taxon>Trema</taxon>
    </lineage>
</organism>
<dbReference type="GO" id="GO:0080032">
    <property type="term" value="F:methyl jasmonate esterase activity"/>
    <property type="evidence" value="ECO:0007669"/>
    <property type="project" value="TreeGrafter"/>
</dbReference>
<comment type="caution">
    <text evidence="2">The sequence shown here is derived from an EMBL/GenBank/DDBJ whole genome shotgun (WGS) entry which is preliminary data.</text>
</comment>
<gene>
    <name evidence="2" type="primary">TorMES16</name>
    <name evidence="2" type="ORF">TorRG33x02_313360</name>
</gene>
<sequence>MASECGSGQLHFVLVHGAGHGAWCWYKIRLLLEGAGHKVTCIDLKCSGIDPTDYNTVFTFAEYNEPLTTFMSSLATNEKVVLVGHSAGGRNVTNTVYKFPDKVHMAIYVAAMMVKFPFGLSRTAEDSKEVDNVSIISKIEQVLLGDKLAYEFINGIKGLPFPTGIIVKPELQRKVLYNLSPIEDATLASMLLRPTPVWALLNLESEKHAEFSVPRVYIKTCNDELFNPVSQDGMLLLWEPNKLLTIESDHSPFFSKPDVLFQLLTEAVASITI</sequence>